<protein>
    <submittedName>
        <fullName evidence="4">DUF402 domain-containing protein</fullName>
    </submittedName>
</protein>
<dbReference type="RefSeq" id="WP_099089503.1">
    <property type="nucleotide sequence ID" value="NZ_CP093217.1"/>
</dbReference>
<feature type="compositionally biased region" description="Basic residues" evidence="1">
    <location>
        <begin position="189"/>
        <end position="213"/>
    </location>
</feature>
<keyword evidence="6" id="KW-1185">Reference proteome</keyword>
<feature type="compositionally biased region" description="Basic and acidic residues" evidence="1">
    <location>
        <begin position="214"/>
        <end position="226"/>
    </location>
</feature>
<dbReference type="Pfam" id="PF04167">
    <property type="entry name" value="DUF402"/>
    <property type="match status" value="1"/>
</dbReference>
<gene>
    <name evidence="3" type="ORF">BTJ66_02955</name>
    <name evidence="4" type="ORF">MNY58_11070</name>
</gene>
<dbReference type="SUPFAM" id="SSF159234">
    <property type="entry name" value="FomD-like"/>
    <property type="match status" value="1"/>
</dbReference>
<proteinExistence type="predicted"/>
<evidence type="ECO:0000313" key="6">
    <source>
        <dbReference type="Proteomes" id="UP001056588"/>
    </source>
</evidence>
<dbReference type="Proteomes" id="UP000223828">
    <property type="component" value="Unassembled WGS sequence"/>
</dbReference>
<dbReference type="Gene3D" id="2.40.380.10">
    <property type="entry name" value="FomD-like"/>
    <property type="match status" value="1"/>
</dbReference>
<evidence type="ECO:0000313" key="4">
    <source>
        <dbReference type="EMBL" id="UQW81110.1"/>
    </source>
</evidence>
<dbReference type="InterPro" id="IPR007295">
    <property type="entry name" value="DUF402"/>
</dbReference>
<dbReference type="PANTHER" id="PTHR41271:SF1">
    <property type="entry name" value="DUF402 DOMAIN-CONTAINING PROTEIN"/>
    <property type="match status" value="1"/>
</dbReference>
<reference evidence="3" key="1">
    <citation type="journal article" date="2017" name="Appl. Environ. Microbiol.">
        <title>Staphylococcus edaphicus sp. nov., isolated in Antarctica, harbours mecC gene and genomic islands with suspected role in adaptation to extreme environment.</title>
        <authorList>
            <person name="Pantucek R."/>
            <person name="Sedlacek I."/>
            <person name="Indrakova A."/>
            <person name="Vrbovska V."/>
            <person name="Maslanova I."/>
            <person name="Kovarovic V."/>
            <person name="Svec P."/>
            <person name="Kralova S."/>
            <person name="Kristofova L."/>
            <person name="Keklakova J."/>
            <person name="Petras P."/>
            <person name="Doskar J."/>
        </authorList>
    </citation>
    <scope>NUCLEOTIDE SEQUENCE</scope>
    <source>
        <strain evidence="3">CCM 8730</strain>
    </source>
</reference>
<evidence type="ECO:0000259" key="2">
    <source>
        <dbReference type="Pfam" id="PF04167"/>
    </source>
</evidence>
<evidence type="ECO:0000313" key="5">
    <source>
        <dbReference type="Proteomes" id="UP000223828"/>
    </source>
</evidence>
<sequence>MKVKYIDKRHWRRIIDREYTEVKVNNNKFKGIIGLVTMNKVREPLEVSVVGQNIIVADDHYQWLQILPEKKRYSITVMLDDKGNPLEYYFDINIKNVTQKGNARTIDLCLDVLALPNGEYELVDQDDLERALESGQITRKQYHEAYVIAHQLMIKIDADFQSMQDKIMYCFYKIKQKAKQSKHDVSKSQPHHKPKDHKVKAHKHKATHKHEKHAKQEQYDKSEKQPQHKKGTFEQWAQKSSFKKSD</sequence>
<evidence type="ECO:0000313" key="3">
    <source>
        <dbReference type="EMBL" id="PHK50425.1"/>
    </source>
</evidence>
<reference evidence="4" key="4">
    <citation type="submission" date="2022-03" db="EMBL/GenBank/DDBJ databases">
        <title>Complete Genome Sequence of Staphylococcus edaphicus strain CCM 8731.</title>
        <authorList>
            <person name="Rimmer C.O."/>
            <person name="Thomas J.C."/>
        </authorList>
    </citation>
    <scope>NUCLEOTIDE SEQUENCE</scope>
    <source>
        <strain evidence="4">CCM 8731</strain>
    </source>
</reference>
<evidence type="ECO:0000256" key="1">
    <source>
        <dbReference type="SAM" id="MobiDB-lite"/>
    </source>
</evidence>
<feature type="domain" description="DUF402" evidence="2">
    <location>
        <begin position="59"/>
        <end position="158"/>
    </location>
</feature>
<organism evidence="3 5">
    <name type="scientific">Staphylococcus edaphicus</name>
    <dbReference type="NCBI Taxonomy" id="1955013"/>
    <lineage>
        <taxon>Bacteria</taxon>
        <taxon>Bacillati</taxon>
        <taxon>Bacillota</taxon>
        <taxon>Bacilli</taxon>
        <taxon>Bacillales</taxon>
        <taxon>Staphylococcaceae</taxon>
        <taxon>Staphylococcus</taxon>
    </lineage>
</organism>
<reference evidence="3" key="3">
    <citation type="submission" date="2017-10" db="EMBL/GenBank/DDBJ databases">
        <authorList>
            <person name="Vrbovska V."/>
            <person name="Kovarovic V."/>
            <person name="Indrakova A."/>
        </authorList>
    </citation>
    <scope>NUCLEOTIDE SEQUENCE</scope>
    <source>
        <strain evidence="3">CCM 8730</strain>
    </source>
</reference>
<dbReference type="Proteomes" id="UP001056588">
    <property type="component" value="Chromosome"/>
</dbReference>
<dbReference type="EMBL" id="MRZN01000003">
    <property type="protein sequence ID" value="PHK50425.1"/>
    <property type="molecule type" value="Genomic_DNA"/>
</dbReference>
<dbReference type="InterPro" id="IPR035930">
    <property type="entry name" value="FomD-like_sf"/>
</dbReference>
<dbReference type="EMBL" id="CP093217">
    <property type="protein sequence ID" value="UQW81110.1"/>
    <property type="molecule type" value="Genomic_DNA"/>
</dbReference>
<accession>A0A2C6WQR2</accession>
<dbReference type="AlphaFoldDB" id="A0A2C6WQR2"/>
<name>A0A2C6WQR2_9STAP</name>
<feature type="region of interest" description="Disordered" evidence="1">
    <location>
        <begin position="180"/>
        <end position="246"/>
    </location>
</feature>
<reference evidence="5" key="2">
    <citation type="submission" date="2017-10" db="EMBL/GenBank/DDBJ databases">
        <title>Staphylococcus edaphicus sp. nov., isolated in Antarctica, harbouring mecC gene and genomic islands essential in adaptation to extreme environment.</title>
        <authorList>
            <person name="Pantucek R."/>
            <person name="Sedlacek I."/>
            <person name="Indrakova A."/>
            <person name="Vrbovska V."/>
            <person name="Maslanova I."/>
            <person name="Kovarovic V."/>
            <person name="Svec P."/>
            <person name="Kralova S."/>
            <person name="Kristofova L."/>
            <person name="Keklakova J."/>
            <person name="Petras P."/>
            <person name="Doskar J."/>
        </authorList>
    </citation>
    <scope>NUCLEOTIDE SEQUENCE [LARGE SCALE GENOMIC DNA]</scope>
    <source>
        <strain evidence="5">CCM 5085</strain>
    </source>
</reference>
<dbReference type="PANTHER" id="PTHR41271">
    <property type="entry name" value="DUF402 DOMAIN-CONTAINING PROTEIN"/>
    <property type="match status" value="1"/>
</dbReference>
<dbReference type="OrthoDB" id="2002222at2"/>